<evidence type="ECO:0000313" key="3">
    <source>
        <dbReference type="EMBL" id="CAH0533944.1"/>
    </source>
</evidence>
<name>A0ABN8DUI6_9VIBR</name>
<organism evidence="3 4">
    <name type="scientific">Vibrio stylophorae</name>
    <dbReference type="NCBI Taxonomy" id="659351"/>
    <lineage>
        <taxon>Bacteria</taxon>
        <taxon>Pseudomonadati</taxon>
        <taxon>Pseudomonadota</taxon>
        <taxon>Gammaproteobacteria</taxon>
        <taxon>Vibrionales</taxon>
        <taxon>Vibrionaceae</taxon>
        <taxon>Vibrio</taxon>
    </lineage>
</organism>
<comment type="caution">
    <text evidence="3">The sequence shown here is derived from an EMBL/GenBank/DDBJ whole genome shotgun (WGS) entry which is preliminary data.</text>
</comment>
<dbReference type="InterPro" id="IPR052520">
    <property type="entry name" value="ATL_DNA_repair"/>
</dbReference>
<dbReference type="InterPro" id="IPR014048">
    <property type="entry name" value="MethylDNA_cys_MeTrfase_DNA-bd"/>
</dbReference>
<proteinExistence type="predicted"/>
<dbReference type="SUPFAM" id="SSF46767">
    <property type="entry name" value="Methylated DNA-protein cysteine methyltransferase, C-terminal domain"/>
    <property type="match status" value="1"/>
</dbReference>
<dbReference type="RefSeq" id="WP_237466357.1">
    <property type="nucleotide sequence ID" value="NZ_CAKLDI010000001.1"/>
</dbReference>
<dbReference type="InterPro" id="IPR036388">
    <property type="entry name" value="WH-like_DNA-bd_sf"/>
</dbReference>
<dbReference type="Proteomes" id="UP000838672">
    <property type="component" value="Unassembled WGS sequence"/>
</dbReference>
<dbReference type="InterPro" id="IPR036217">
    <property type="entry name" value="MethylDNA_cys_MeTrfase_DNAb"/>
</dbReference>
<evidence type="ECO:0000256" key="1">
    <source>
        <dbReference type="ARBA" id="ARBA00022763"/>
    </source>
</evidence>
<dbReference type="PANTHER" id="PTHR42942:SF1">
    <property type="entry name" value="ALKYLTRANSFERASE-LIKE PROTEIN 1"/>
    <property type="match status" value="1"/>
</dbReference>
<accession>A0ABN8DUI6</accession>
<dbReference type="CDD" id="cd06445">
    <property type="entry name" value="ATase"/>
    <property type="match status" value="1"/>
</dbReference>
<sequence length="99" mass="11215">MTLEQFAPMVYSILSQLPEGKVVSYGQIAKMTGYPSYARLVARALKQIPKGSCLPWYRVVNSRYQISLTGPDFVRQKEHLQCEGVLVDAQGYIGKNYRL</sequence>
<evidence type="ECO:0000313" key="4">
    <source>
        <dbReference type="Proteomes" id="UP000838672"/>
    </source>
</evidence>
<dbReference type="Pfam" id="PF01035">
    <property type="entry name" value="DNA_binding_1"/>
    <property type="match status" value="1"/>
</dbReference>
<dbReference type="EMBL" id="CAKLDI010000001">
    <property type="protein sequence ID" value="CAH0533944.1"/>
    <property type="molecule type" value="Genomic_DNA"/>
</dbReference>
<dbReference type="Gene3D" id="1.10.10.10">
    <property type="entry name" value="Winged helix-like DNA-binding domain superfamily/Winged helix DNA-binding domain"/>
    <property type="match status" value="1"/>
</dbReference>
<keyword evidence="1" id="KW-0227">DNA damage</keyword>
<feature type="domain" description="Methylated-DNA-[protein]-cysteine S-methyltransferase DNA binding" evidence="2">
    <location>
        <begin position="6"/>
        <end position="85"/>
    </location>
</feature>
<dbReference type="PANTHER" id="PTHR42942">
    <property type="entry name" value="6-O-METHYLGUANINE DNA METHYLTRANSFERASE"/>
    <property type="match status" value="1"/>
</dbReference>
<protein>
    <submittedName>
        <fullName evidence="3">DNA base-flipping protein</fullName>
    </submittedName>
</protein>
<evidence type="ECO:0000259" key="2">
    <source>
        <dbReference type="Pfam" id="PF01035"/>
    </source>
</evidence>
<keyword evidence="4" id="KW-1185">Reference proteome</keyword>
<reference evidence="3" key="1">
    <citation type="submission" date="2021-11" db="EMBL/GenBank/DDBJ databases">
        <authorList>
            <person name="Rodrigo-Torres L."/>
            <person name="Arahal R. D."/>
            <person name="Lucena T."/>
        </authorList>
    </citation>
    <scope>NUCLEOTIDE SEQUENCE</scope>
    <source>
        <strain evidence="3">CECT 7929</strain>
    </source>
</reference>
<gene>
    <name evidence="3" type="ORF">VST7929_01822</name>
</gene>